<dbReference type="KEGG" id="lcre:Pla8534_47080"/>
<gene>
    <name evidence="6" type="primary">dosC</name>
    <name evidence="6" type="ORF">Pla8534_47080</name>
</gene>
<dbReference type="EC" id="2.7.7.65" evidence="1"/>
<proteinExistence type="predicted"/>
<dbReference type="RefSeq" id="WP_145055572.1">
    <property type="nucleotide sequence ID" value="NZ_CP036433.1"/>
</dbReference>
<dbReference type="InterPro" id="IPR043128">
    <property type="entry name" value="Rev_trsase/Diguanyl_cyclase"/>
</dbReference>
<comment type="catalytic activity">
    <reaction evidence="2">
        <text>2 GTP = 3',3'-c-di-GMP + 2 diphosphate</text>
        <dbReference type="Rhea" id="RHEA:24898"/>
        <dbReference type="ChEBI" id="CHEBI:33019"/>
        <dbReference type="ChEBI" id="CHEBI:37565"/>
        <dbReference type="ChEBI" id="CHEBI:58805"/>
        <dbReference type="EC" id="2.7.7.65"/>
    </reaction>
</comment>
<keyword evidence="4" id="KW-1133">Transmembrane helix</keyword>
<feature type="region of interest" description="Disordered" evidence="3">
    <location>
        <begin position="312"/>
        <end position="366"/>
    </location>
</feature>
<evidence type="ECO:0000256" key="1">
    <source>
        <dbReference type="ARBA" id="ARBA00012528"/>
    </source>
</evidence>
<evidence type="ECO:0000256" key="2">
    <source>
        <dbReference type="ARBA" id="ARBA00034247"/>
    </source>
</evidence>
<keyword evidence="6" id="KW-0548">Nucleotidyltransferase</keyword>
<dbReference type="PANTHER" id="PTHR45138">
    <property type="entry name" value="REGULATORY COMPONENTS OF SENSORY TRANSDUCTION SYSTEM"/>
    <property type="match status" value="1"/>
</dbReference>
<dbReference type="CDD" id="cd01949">
    <property type="entry name" value="GGDEF"/>
    <property type="match status" value="1"/>
</dbReference>
<dbReference type="Proteomes" id="UP000317648">
    <property type="component" value="Chromosome"/>
</dbReference>
<dbReference type="EMBL" id="CP036433">
    <property type="protein sequence ID" value="QDU96886.1"/>
    <property type="molecule type" value="Genomic_DNA"/>
</dbReference>
<accession>A0A518DYG7</accession>
<dbReference type="InterPro" id="IPR000160">
    <property type="entry name" value="GGDEF_dom"/>
</dbReference>
<protein>
    <recommendedName>
        <fullName evidence="1">diguanylate cyclase</fullName>
        <ecNumber evidence="1">2.7.7.65</ecNumber>
    </recommendedName>
</protein>
<dbReference type="AlphaFoldDB" id="A0A518DYG7"/>
<evidence type="ECO:0000313" key="6">
    <source>
        <dbReference type="EMBL" id="QDU96886.1"/>
    </source>
</evidence>
<feature type="transmembrane region" description="Helical" evidence="4">
    <location>
        <begin position="12"/>
        <end position="29"/>
    </location>
</feature>
<dbReference type="InterPro" id="IPR050469">
    <property type="entry name" value="Diguanylate_Cyclase"/>
</dbReference>
<organism evidence="6 7">
    <name type="scientific">Lignipirellula cremea</name>
    <dbReference type="NCBI Taxonomy" id="2528010"/>
    <lineage>
        <taxon>Bacteria</taxon>
        <taxon>Pseudomonadati</taxon>
        <taxon>Planctomycetota</taxon>
        <taxon>Planctomycetia</taxon>
        <taxon>Pirellulales</taxon>
        <taxon>Pirellulaceae</taxon>
        <taxon>Lignipirellula</taxon>
    </lineage>
</organism>
<dbReference type="Gene3D" id="3.30.70.270">
    <property type="match status" value="1"/>
</dbReference>
<dbReference type="GO" id="GO:0052621">
    <property type="term" value="F:diguanylate cyclase activity"/>
    <property type="evidence" value="ECO:0007669"/>
    <property type="project" value="UniProtKB-EC"/>
</dbReference>
<keyword evidence="4" id="KW-0812">Transmembrane</keyword>
<keyword evidence="7" id="KW-1185">Reference proteome</keyword>
<dbReference type="InterPro" id="IPR029787">
    <property type="entry name" value="Nucleotide_cyclase"/>
</dbReference>
<evidence type="ECO:0000259" key="5">
    <source>
        <dbReference type="PROSITE" id="PS50887"/>
    </source>
</evidence>
<name>A0A518DYG7_9BACT</name>
<keyword evidence="6" id="KW-0808">Transferase</keyword>
<dbReference type="PANTHER" id="PTHR45138:SF9">
    <property type="entry name" value="DIGUANYLATE CYCLASE DGCM-RELATED"/>
    <property type="match status" value="1"/>
</dbReference>
<evidence type="ECO:0000256" key="4">
    <source>
        <dbReference type="SAM" id="Phobius"/>
    </source>
</evidence>
<dbReference type="FunFam" id="3.30.70.270:FF:000001">
    <property type="entry name" value="Diguanylate cyclase domain protein"/>
    <property type="match status" value="1"/>
</dbReference>
<evidence type="ECO:0000256" key="3">
    <source>
        <dbReference type="SAM" id="MobiDB-lite"/>
    </source>
</evidence>
<evidence type="ECO:0000313" key="7">
    <source>
        <dbReference type="Proteomes" id="UP000317648"/>
    </source>
</evidence>
<sequence length="366" mass="40261">MLALIIANLPGLSIPVALAVVAVLGYVIGCRRREEIRVNQATAMRDLRRAWSVVRRLESVSLEVRVGLETHEKTVREFKRQLVRLSRRQGGINCSELSDEADRILKPTMYLSRQLGHAYDELRQHTNALLAFTEVRTDPLTRVNNRRGLDETLANLFAMMCRYGATFSIAIFDIDHFKLLNDEHGHVQGDVVLQNVAQALRDSVRETDFVARYGGEEFVVVMPETGLSGARIFSDRVRAAIASKLEVTVSGGVAMASDKEEPAALVARADTALYAAKNAGRNRIFEHDGTELHPVPRCDEELALSREATLGRATGSITHAPGKPAPDTDDEPAAAECDAQKLLGNEEQDRSSCADTVADPITGSYR</sequence>
<reference evidence="6 7" key="1">
    <citation type="submission" date="2019-02" db="EMBL/GenBank/DDBJ databases">
        <title>Deep-cultivation of Planctomycetes and their phenomic and genomic characterization uncovers novel biology.</title>
        <authorList>
            <person name="Wiegand S."/>
            <person name="Jogler M."/>
            <person name="Boedeker C."/>
            <person name="Pinto D."/>
            <person name="Vollmers J."/>
            <person name="Rivas-Marin E."/>
            <person name="Kohn T."/>
            <person name="Peeters S.H."/>
            <person name="Heuer A."/>
            <person name="Rast P."/>
            <person name="Oberbeckmann S."/>
            <person name="Bunk B."/>
            <person name="Jeske O."/>
            <person name="Meyerdierks A."/>
            <person name="Storesund J.E."/>
            <person name="Kallscheuer N."/>
            <person name="Luecker S."/>
            <person name="Lage O.M."/>
            <person name="Pohl T."/>
            <person name="Merkel B.J."/>
            <person name="Hornburger P."/>
            <person name="Mueller R.-W."/>
            <person name="Bruemmer F."/>
            <person name="Labrenz M."/>
            <person name="Spormann A.M."/>
            <person name="Op den Camp H."/>
            <person name="Overmann J."/>
            <person name="Amann R."/>
            <person name="Jetten M.S.M."/>
            <person name="Mascher T."/>
            <person name="Medema M.H."/>
            <person name="Devos D.P."/>
            <person name="Kaster A.-K."/>
            <person name="Ovreas L."/>
            <person name="Rohde M."/>
            <person name="Galperin M.Y."/>
            <person name="Jogler C."/>
        </authorList>
    </citation>
    <scope>NUCLEOTIDE SEQUENCE [LARGE SCALE GENOMIC DNA]</scope>
    <source>
        <strain evidence="6 7">Pla85_3_4</strain>
    </source>
</reference>
<dbReference type="PROSITE" id="PS50887">
    <property type="entry name" value="GGDEF"/>
    <property type="match status" value="1"/>
</dbReference>
<dbReference type="Pfam" id="PF00990">
    <property type="entry name" value="GGDEF"/>
    <property type="match status" value="1"/>
</dbReference>
<keyword evidence="4" id="KW-0472">Membrane</keyword>
<dbReference type="SMART" id="SM00267">
    <property type="entry name" value="GGDEF"/>
    <property type="match status" value="1"/>
</dbReference>
<dbReference type="SUPFAM" id="SSF55073">
    <property type="entry name" value="Nucleotide cyclase"/>
    <property type="match status" value="1"/>
</dbReference>
<dbReference type="OrthoDB" id="244535at2"/>
<feature type="domain" description="GGDEF" evidence="5">
    <location>
        <begin position="165"/>
        <end position="289"/>
    </location>
</feature>
<dbReference type="NCBIfam" id="TIGR00254">
    <property type="entry name" value="GGDEF"/>
    <property type="match status" value="1"/>
</dbReference>